<dbReference type="Proteomes" id="UP001583177">
    <property type="component" value="Unassembled WGS sequence"/>
</dbReference>
<keyword evidence="4" id="KW-1185">Reference proteome</keyword>
<reference evidence="3 4" key="1">
    <citation type="journal article" date="2024" name="IMA Fungus">
        <title>IMA Genome - F19 : A genome assembly and annotation guide to empower mycologists, including annotated draft genome sequences of Ceratocystis pirilliformis, Diaporthe australafricana, Fusarium ophioides, Paecilomyces lecythidis, and Sporothrix stenoceras.</title>
        <authorList>
            <person name="Aylward J."/>
            <person name="Wilson A.M."/>
            <person name="Visagie C.M."/>
            <person name="Spraker J."/>
            <person name="Barnes I."/>
            <person name="Buitendag C."/>
            <person name="Ceriani C."/>
            <person name="Del Mar Angel L."/>
            <person name="du Plessis D."/>
            <person name="Fuchs T."/>
            <person name="Gasser K."/>
            <person name="Kramer D."/>
            <person name="Li W."/>
            <person name="Munsamy K."/>
            <person name="Piso A."/>
            <person name="Price J.L."/>
            <person name="Sonnekus B."/>
            <person name="Thomas C."/>
            <person name="van der Nest A."/>
            <person name="van Dijk A."/>
            <person name="van Heerden A."/>
            <person name="van Vuuren N."/>
            <person name="Yilmaz N."/>
            <person name="Duong T.A."/>
            <person name="van der Merwe N.A."/>
            <person name="Wingfield M.J."/>
            <person name="Wingfield B.D."/>
        </authorList>
    </citation>
    <scope>NUCLEOTIDE SEQUENCE [LARGE SCALE GENOMIC DNA]</scope>
    <source>
        <strain evidence="3 4">CMW 18300</strain>
    </source>
</reference>
<protein>
    <recommendedName>
        <fullName evidence="2">AAA+ ATPase domain-containing protein</fullName>
    </recommendedName>
</protein>
<dbReference type="InterPro" id="IPR056599">
    <property type="entry name" value="AAA_lid_fung"/>
</dbReference>
<dbReference type="Pfam" id="PF00004">
    <property type="entry name" value="AAA"/>
    <property type="match status" value="1"/>
</dbReference>
<comment type="caution">
    <text evidence="3">The sequence shown here is derived from an EMBL/GenBank/DDBJ whole genome shotgun (WGS) entry which is preliminary data.</text>
</comment>
<dbReference type="InterPro" id="IPR054289">
    <property type="entry name" value="DUF7025"/>
</dbReference>
<feature type="region of interest" description="Disordered" evidence="1">
    <location>
        <begin position="393"/>
        <end position="418"/>
    </location>
</feature>
<dbReference type="PANTHER" id="PTHR46411:SF2">
    <property type="entry name" value="AAA+ ATPASE DOMAIN-CONTAINING PROTEIN"/>
    <property type="match status" value="1"/>
</dbReference>
<dbReference type="SUPFAM" id="SSF52540">
    <property type="entry name" value="P-loop containing nucleoside triphosphate hydrolases"/>
    <property type="match status" value="1"/>
</dbReference>
<organism evidence="3 4">
    <name type="scientific">Diaporthe australafricana</name>
    <dbReference type="NCBI Taxonomy" id="127596"/>
    <lineage>
        <taxon>Eukaryota</taxon>
        <taxon>Fungi</taxon>
        <taxon>Dikarya</taxon>
        <taxon>Ascomycota</taxon>
        <taxon>Pezizomycotina</taxon>
        <taxon>Sordariomycetes</taxon>
        <taxon>Sordariomycetidae</taxon>
        <taxon>Diaporthales</taxon>
        <taxon>Diaporthaceae</taxon>
        <taxon>Diaporthe</taxon>
    </lineage>
</organism>
<dbReference type="InterPro" id="IPR003959">
    <property type="entry name" value="ATPase_AAA_core"/>
</dbReference>
<dbReference type="InterPro" id="IPR027417">
    <property type="entry name" value="P-loop_NTPase"/>
</dbReference>
<feature type="compositionally biased region" description="Basic and acidic residues" evidence="1">
    <location>
        <begin position="791"/>
        <end position="805"/>
    </location>
</feature>
<feature type="domain" description="AAA+ ATPase" evidence="2">
    <location>
        <begin position="537"/>
        <end position="666"/>
    </location>
</feature>
<evidence type="ECO:0000259" key="2">
    <source>
        <dbReference type="SMART" id="SM00382"/>
    </source>
</evidence>
<name>A0ABR3Y2I8_9PEZI</name>
<dbReference type="EMBL" id="JAWRVE010000004">
    <property type="protein sequence ID" value="KAL1882180.1"/>
    <property type="molecule type" value="Genomic_DNA"/>
</dbReference>
<evidence type="ECO:0000256" key="1">
    <source>
        <dbReference type="SAM" id="MobiDB-lite"/>
    </source>
</evidence>
<evidence type="ECO:0000313" key="3">
    <source>
        <dbReference type="EMBL" id="KAL1882180.1"/>
    </source>
</evidence>
<proteinExistence type="predicted"/>
<accession>A0ABR3Y2I8</accession>
<dbReference type="InterPro" id="IPR003593">
    <property type="entry name" value="AAA+_ATPase"/>
</dbReference>
<dbReference type="Gene3D" id="3.40.50.300">
    <property type="entry name" value="P-loop containing nucleotide triphosphate hydrolases"/>
    <property type="match status" value="1"/>
</dbReference>
<feature type="compositionally biased region" description="Acidic residues" evidence="1">
    <location>
        <begin position="770"/>
        <end position="790"/>
    </location>
</feature>
<dbReference type="CDD" id="cd19481">
    <property type="entry name" value="RecA-like_protease"/>
    <property type="match status" value="1"/>
</dbReference>
<dbReference type="SMART" id="SM00382">
    <property type="entry name" value="AAA"/>
    <property type="match status" value="1"/>
</dbReference>
<evidence type="ECO:0000313" key="4">
    <source>
        <dbReference type="Proteomes" id="UP001583177"/>
    </source>
</evidence>
<dbReference type="Pfam" id="PF23232">
    <property type="entry name" value="AAA_lid_13"/>
    <property type="match status" value="1"/>
</dbReference>
<dbReference type="Pfam" id="PF22942">
    <property type="entry name" value="DUF7025"/>
    <property type="match status" value="1"/>
</dbReference>
<feature type="region of interest" description="Disordered" evidence="1">
    <location>
        <begin position="769"/>
        <end position="805"/>
    </location>
</feature>
<gene>
    <name evidence="3" type="ORF">Daus18300_000666</name>
</gene>
<sequence length="805" mass="90822">MSRAMDLSACIYYPHSYQCSSNIAQLDDGASSTASFEDVGVGRLSEAQSAHENFRFTSKGDTASGAVVDSDKPYSSIGMNKARDDNSGDKKPVIEVVTTIPDMIDSHDANRSPFYNDYRDAMYPSDEYRYDLDASEKRFRRLEMIVHSKHLINALRAVIGSYRGVDLLGGIVSIEAPYYALAHHRDGLSRYRIAQPPCHSDEYAATTAKHIDVLLGFLDQTHGDRIREEKARHQRSIPVATCDWLWLLYKPGEVVYKRLHNVWVPFIIDQVARIYENEGRLGRYEVECWAVHFSEGKMRRYSELLNVTAFAGEQAISSLEVIPAAYFPEDLANQGGVTMANRQIAMGKLYWELAKRPAYKEHDGQIIMNNGEQTGNNTGRVIIDTEGYDRFHMGPINGHPPPPVVSRRQSSPPPRLRPLTQLGPYCGCEACAREKDDHPGPFANFEDLSPLTNTPPTNDLYFLVCSPTIPAFVLSDRRWGQVSIDHLSDVKCDTEAFKYLVLDDGVKTAVKALIGKFASSDGKVSPWPNDFVRNKGEGRIFLLHGSPGVGKTCTAECVAELTRRPLLSLTSGDISTSMSSWSVEQNLHYFLTLGERYGALVLLDEADVYLEERRPRDLRRNGLVSIFLRALEYYRGVLFLTTNRVESFDPAFTSRIHVALHYKRLGDADRARIWANNFDRLERDSSGKVYVTPSAKELVFDHRIDGEVNILRWNGREIRNALQTAVALAETEALDEGLEKVSVAARHIRQVVKMSRGFKEYLIKRRGYDSDDEYEEGEEAEEEESEGDDREDARETRSRGSDGYM</sequence>
<dbReference type="PANTHER" id="PTHR46411">
    <property type="entry name" value="FAMILY ATPASE, PUTATIVE-RELATED"/>
    <property type="match status" value="1"/>
</dbReference>